<dbReference type="PATRIC" id="fig|284581.3.peg.2238"/>
<evidence type="ECO:0000256" key="2">
    <source>
        <dbReference type="ARBA" id="ARBA00015313"/>
    </source>
</evidence>
<organism evidence="8 9">
    <name type="scientific">Priestia koreensis</name>
    <dbReference type="NCBI Taxonomy" id="284581"/>
    <lineage>
        <taxon>Bacteria</taxon>
        <taxon>Bacillati</taxon>
        <taxon>Bacillota</taxon>
        <taxon>Bacilli</taxon>
        <taxon>Bacillales</taxon>
        <taxon>Bacillaceae</taxon>
        <taxon>Priestia</taxon>
    </lineage>
</organism>
<dbReference type="GO" id="GO:0005507">
    <property type="term" value="F:copper ion binding"/>
    <property type="evidence" value="ECO:0007669"/>
    <property type="project" value="InterPro"/>
</dbReference>
<dbReference type="InterPro" id="IPR049740">
    <property type="entry name" value="CopZ"/>
</dbReference>
<dbReference type="PROSITE" id="PS01047">
    <property type="entry name" value="HMA_1"/>
    <property type="match status" value="1"/>
</dbReference>
<keyword evidence="9" id="KW-1185">Reference proteome</keyword>
<dbReference type="NCBIfam" id="TIGR00003">
    <property type="entry name" value="copper ion binding protein"/>
    <property type="match status" value="1"/>
</dbReference>
<proteinExistence type="predicted"/>
<dbReference type="InterPro" id="IPR036163">
    <property type="entry name" value="HMA_dom_sf"/>
</dbReference>
<evidence type="ECO:0000256" key="1">
    <source>
        <dbReference type="ARBA" id="ARBA00004496"/>
    </source>
</evidence>
<dbReference type="GO" id="GO:0006825">
    <property type="term" value="P:copper ion transport"/>
    <property type="evidence" value="ECO:0007669"/>
    <property type="project" value="InterPro"/>
</dbReference>
<name>A0A0M0L6K9_9BACI</name>
<gene>
    <name evidence="8" type="ORF">AMD01_10695</name>
</gene>
<dbReference type="InterPro" id="IPR006121">
    <property type="entry name" value="HMA_dom"/>
</dbReference>
<dbReference type="GO" id="GO:0005737">
    <property type="term" value="C:cytoplasm"/>
    <property type="evidence" value="ECO:0007669"/>
    <property type="project" value="UniProtKB-SubCell"/>
</dbReference>
<comment type="subcellular location">
    <subcellularLocation>
        <location evidence="1">Cytoplasm</location>
    </subcellularLocation>
</comment>
<evidence type="ECO:0000259" key="7">
    <source>
        <dbReference type="PROSITE" id="PS50846"/>
    </source>
</evidence>
<dbReference type="PROSITE" id="PS50846">
    <property type="entry name" value="HMA_2"/>
    <property type="match status" value="1"/>
</dbReference>
<evidence type="ECO:0000256" key="3">
    <source>
        <dbReference type="ARBA" id="ARBA00022490"/>
    </source>
</evidence>
<dbReference type="PANTHER" id="PTHR46594">
    <property type="entry name" value="P-TYPE CATION-TRANSPORTING ATPASE"/>
    <property type="match status" value="1"/>
</dbReference>
<dbReference type="FunFam" id="3.30.70.100:FF:000001">
    <property type="entry name" value="ATPase copper transporting beta"/>
    <property type="match status" value="1"/>
</dbReference>
<evidence type="ECO:0000256" key="5">
    <source>
        <dbReference type="ARBA" id="ARBA00023008"/>
    </source>
</evidence>
<keyword evidence="3" id="KW-0963">Cytoplasm</keyword>
<dbReference type="SUPFAM" id="SSF55008">
    <property type="entry name" value="HMA, heavy metal-associated domain"/>
    <property type="match status" value="1"/>
</dbReference>
<evidence type="ECO:0000256" key="4">
    <source>
        <dbReference type="ARBA" id="ARBA00022723"/>
    </source>
</evidence>
<sequence>MENVTLQVQGMSCGHCVKAVEGSVGELAGVSNVTVHLESGKVDVAYDAAKVSLDTIKETIDDQGYDVA</sequence>
<dbReference type="PRINTS" id="PR00944">
    <property type="entry name" value="CUEXPORT"/>
</dbReference>
<reference evidence="9" key="1">
    <citation type="submission" date="2015-08" db="EMBL/GenBank/DDBJ databases">
        <title>Fjat-14210 dsm16467.</title>
        <authorList>
            <person name="Liu B."/>
            <person name="Wang J."/>
            <person name="Zhu Y."/>
            <person name="Liu G."/>
            <person name="Chen Q."/>
            <person name="Chen Z."/>
            <person name="Lan J."/>
            <person name="Che J."/>
            <person name="Ge C."/>
            <person name="Shi H."/>
            <person name="Pan Z."/>
            <person name="Liu X."/>
        </authorList>
    </citation>
    <scope>NUCLEOTIDE SEQUENCE [LARGE SCALE GENOMIC DNA]</scope>
    <source>
        <strain evidence="9">DSM 16467</strain>
    </source>
</reference>
<keyword evidence="4" id="KW-0479">Metal-binding</keyword>
<dbReference type="Proteomes" id="UP000037558">
    <property type="component" value="Unassembled WGS sequence"/>
</dbReference>
<dbReference type="RefSeq" id="WP_053401386.1">
    <property type="nucleotide sequence ID" value="NZ_JAUKEN010000001.1"/>
</dbReference>
<dbReference type="EMBL" id="LILC01000013">
    <property type="protein sequence ID" value="KOO46308.1"/>
    <property type="molecule type" value="Genomic_DNA"/>
</dbReference>
<evidence type="ECO:0000256" key="6">
    <source>
        <dbReference type="ARBA" id="ARBA00023186"/>
    </source>
</evidence>
<dbReference type="InterPro" id="IPR006122">
    <property type="entry name" value="HMA_Cu_ion-bd"/>
</dbReference>
<dbReference type="CDD" id="cd00371">
    <property type="entry name" value="HMA"/>
    <property type="match status" value="1"/>
</dbReference>
<dbReference type="STRING" id="284581.AMD01_10695"/>
<dbReference type="InterPro" id="IPR000428">
    <property type="entry name" value="Cu-bd"/>
</dbReference>
<dbReference type="Pfam" id="PF00403">
    <property type="entry name" value="HMA"/>
    <property type="match status" value="1"/>
</dbReference>
<protein>
    <recommendedName>
        <fullName evidence="2">Copper chaperone CopZ</fullName>
    </recommendedName>
</protein>
<keyword evidence="5" id="KW-0186">Copper</keyword>
<dbReference type="OrthoDB" id="9813965at2"/>
<dbReference type="Gene3D" id="3.30.70.100">
    <property type="match status" value="1"/>
</dbReference>
<evidence type="ECO:0000313" key="9">
    <source>
        <dbReference type="Proteomes" id="UP000037558"/>
    </source>
</evidence>
<accession>A0A0M0L6K9</accession>
<feature type="domain" description="HMA" evidence="7">
    <location>
        <begin position="2"/>
        <end position="68"/>
    </location>
</feature>
<keyword evidence="6" id="KW-0143">Chaperone</keyword>
<dbReference type="AlphaFoldDB" id="A0A0M0L6K9"/>
<evidence type="ECO:0000313" key="8">
    <source>
        <dbReference type="EMBL" id="KOO46308.1"/>
    </source>
</evidence>
<dbReference type="NCBIfam" id="NF033795">
    <property type="entry name" value="chaper_CopZ_Bs"/>
    <property type="match status" value="1"/>
</dbReference>
<dbReference type="PANTHER" id="PTHR46594:SF4">
    <property type="entry name" value="P-TYPE CATION-TRANSPORTING ATPASE"/>
    <property type="match status" value="1"/>
</dbReference>
<dbReference type="InterPro" id="IPR017969">
    <property type="entry name" value="Heavy-metal-associated_CS"/>
</dbReference>
<comment type="caution">
    <text evidence="8">The sequence shown here is derived from an EMBL/GenBank/DDBJ whole genome shotgun (WGS) entry which is preliminary data.</text>
</comment>